<dbReference type="PANTHER" id="PTHR48050">
    <property type="entry name" value="STEROL 3-BETA-GLUCOSYLTRANSFERASE"/>
    <property type="match status" value="1"/>
</dbReference>
<dbReference type="EMBL" id="PKPP01003166">
    <property type="protein sequence ID" value="PWA70873.1"/>
    <property type="molecule type" value="Genomic_DNA"/>
</dbReference>
<sequence>MASMRMQPKAVFWLLGRKGTFQFRYRSGTYDENLLERVINKLVEEAIAAAFACDQVQYHVDFISQSAHQDVREHLSRKKVPYIPVSSPPVLSPVEDNNTSGSVPFTFCEEKRRITREHRQECVVIFEDIFGDVPVMEADLVIINFFALEGWSLAELFNVRCVIAAP</sequence>
<dbReference type="GO" id="GO:0016740">
    <property type="term" value="F:transferase activity"/>
    <property type="evidence" value="ECO:0007669"/>
    <property type="project" value="UniProtKB-KW"/>
</dbReference>
<dbReference type="OrthoDB" id="5835829at2759"/>
<evidence type="ECO:0000313" key="1">
    <source>
        <dbReference type="EMBL" id="PWA70873.1"/>
    </source>
</evidence>
<dbReference type="STRING" id="35608.A0A2U1NBJ9"/>
<name>A0A2U1NBJ9_ARTAN</name>
<evidence type="ECO:0000313" key="2">
    <source>
        <dbReference type="Proteomes" id="UP000245207"/>
    </source>
</evidence>
<dbReference type="InterPro" id="IPR050426">
    <property type="entry name" value="Glycosyltransferase_28"/>
</dbReference>
<protein>
    <submittedName>
        <fullName evidence="1">UDP-glucuronosyl/UDP-glucosyltransferase</fullName>
    </submittedName>
</protein>
<accession>A0A2U1NBJ9</accession>
<dbReference type="PANTHER" id="PTHR48050:SF11">
    <property type="entry name" value="GLYCOSYLTRANSFERASE"/>
    <property type="match status" value="1"/>
</dbReference>
<dbReference type="Proteomes" id="UP000245207">
    <property type="component" value="Unassembled WGS sequence"/>
</dbReference>
<keyword evidence="2" id="KW-1185">Reference proteome</keyword>
<comment type="caution">
    <text evidence="1">The sequence shown here is derived from an EMBL/GenBank/DDBJ whole genome shotgun (WGS) entry which is preliminary data.</text>
</comment>
<dbReference type="AlphaFoldDB" id="A0A2U1NBJ9"/>
<proteinExistence type="predicted"/>
<gene>
    <name evidence="1" type="ORF">CTI12_AA286190</name>
</gene>
<organism evidence="1 2">
    <name type="scientific">Artemisia annua</name>
    <name type="common">Sweet wormwood</name>
    <dbReference type="NCBI Taxonomy" id="35608"/>
    <lineage>
        <taxon>Eukaryota</taxon>
        <taxon>Viridiplantae</taxon>
        <taxon>Streptophyta</taxon>
        <taxon>Embryophyta</taxon>
        <taxon>Tracheophyta</taxon>
        <taxon>Spermatophyta</taxon>
        <taxon>Magnoliopsida</taxon>
        <taxon>eudicotyledons</taxon>
        <taxon>Gunneridae</taxon>
        <taxon>Pentapetalae</taxon>
        <taxon>asterids</taxon>
        <taxon>campanulids</taxon>
        <taxon>Asterales</taxon>
        <taxon>Asteraceae</taxon>
        <taxon>Asteroideae</taxon>
        <taxon>Anthemideae</taxon>
        <taxon>Artemisiinae</taxon>
        <taxon>Artemisia</taxon>
    </lineage>
</organism>
<keyword evidence="1" id="KW-0808">Transferase</keyword>
<reference evidence="1 2" key="1">
    <citation type="journal article" date="2018" name="Mol. Plant">
        <title>The genome of Artemisia annua provides insight into the evolution of Asteraceae family and artemisinin biosynthesis.</title>
        <authorList>
            <person name="Shen Q."/>
            <person name="Zhang L."/>
            <person name="Liao Z."/>
            <person name="Wang S."/>
            <person name="Yan T."/>
            <person name="Shi P."/>
            <person name="Liu M."/>
            <person name="Fu X."/>
            <person name="Pan Q."/>
            <person name="Wang Y."/>
            <person name="Lv Z."/>
            <person name="Lu X."/>
            <person name="Zhang F."/>
            <person name="Jiang W."/>
            <person name="Ma Y."/>
            <person name="Chen M."/>
            <person name="Hao X."/>
            <person name="Li L."/>
            <person name="Tang Y."/>
            <person name="Lv G."/>
            <person name="Zhou Y."/>
            <person name="Sun X."/>
            <person name="Brodelius P.E."/>
            <person name="Rose J.K.C."/>
            <person name="Tang K."/>
        </authorList>
    </citation>
    <scope>NUCLEOTIDE SEQUENCE [LARGE SCALE GENOMIC DNA]</scope>
    <source>
        <strain evidence="2">cv. Huhao1</strain>
        <tissue evidence="1">Leaf</tissue>
    </source>
</reference>